<reference evidence="1" key="1">
    <citation type="journal article" date="2021" name="Nat. Commun.">
        <title>Genetic determinants of endophytism in the Arabidopsis root mycobiome.</title>
        <authorList>
            <person name="Mesny F."/>
            <person name="Miyauchi S."/>
            <person name="Thiergart T."/>
            <person name="Pickel B."/>
            <person name="Atanasova L."/>
            <person name="Karlsson M."/>
            <person name="Huettel B."/>
            <person name="Barry K.W."/>
            <person name="Haridas S."/>
            <person name="Chen C."/>
            <person name="Bauer D."/>
            <person name="Andreopoulos W."/>
            <person name="Pangilinan J."/>
            <person name="LaButti K."/>
            <person name="Riley R."/>
            <person name="Lipzen A."/>
            <person name="Clum A."/>
            <person name="Drula E."/>
            <person name="Henrissat B."/>
            <person name="Kohler A."/>
            <person name="Grigoriev I.V."/>
            <person name="Martin F.M."/>
            <person name="Hacquard S."/>
        </authorList>
    </citation>
    <scope>NUCLEOTIDE SEQUENCE</scope>
    <source>
        <strain evidence="1">MPI-CAGE-AT-0023</strain>
    </source>
</reference>
<comment type="caution">
    <text evidence="1">The sequence shown here is derived from an EMBL/GenBank/DDBJ whole genome shotgun (WGS) entry which is preliminary data.</text>
</comment>
<accession>A0A9P9KRG6</accession>
<gene>
    <name evidence="1" type="ORF">BKA55DRAFT_167207</name>
</gene>
<protein>
    <submittedName>
        <fullName evidence="1">Uncharacterized protein</fullName>
    </submittedName>
</protein>
<proteinExistence type="predicted"/>
<keyword evidence="2" id="KW-1185">Reference proteome</keyword>
<name>A0A9P9KRG6_FUSRE</name>
<dbReference type="EMBL" id="JAGMUX010000002">
    <property type="protein sequence ID" value="KAH7267180.1"/>
    <property type="molecule type" value="Genomic_DNA"/>
</dbReference>
<organism evidence="1 2">
    <name type="scientific">Fusarium redolens</name>
    <dbReference type="NCBI Taxonomy" id="48865"/>
    <lineage>
        <taxon>Eukaryota</taxon>
        <taxon>Fungi</taxon>
        <taxon>Dikarya</taxon>
        <taxon>Ascomycota</taxon>
        <taxon>Pezizomycotina</taxon>
        <taxon>Sordariomycetes</taxon>
        <taxon>Hypocreomycetidae</taxon>
        <taxon>Hypocreales</taxon>
        <taxon>Nectriaceae</taxon>
        <taxon>Fusarium</taxon>
        <taxon>Fusarium redolens species complex</taxon>
    </lineage>
</organism>
<evidence type="ECO:0000313" key="1">
    <source>
        <dbReference type="EMBL" id="KAH7267180.1"/>
    </source>
</evidence>
<sequence length="90" mass="9628">MIPMICTVARQYPCIVFVPCWLSGASSSTDTAACLQNAFKGCQSGIRVQYHPTDELEPSCAFGGSIKCRLFGGMRGKVGSMALLCMPLMS</sequence>
<dbReference type="GeneID" id="70214954"/>
<dbReference type="AlphaFoldDB" id="A0A9P9KRG6"/>
<dbReference type="RefSeq" id="XP_046054999.1">
    <property type="nucleotide sequence ID" value="XM_046185000.1"/>
</dbReference>
<dbReference type="Proteomes" id="UP000720189">
    <property type="component" value="Unassembled WGS sequence"/>
</dbReference>
<evidence type="ECO:0000313" key="2">
    <source>
        <dbReference type="Proteomes" id="UP000720189"/>
    </source>
</evidence>